<keyword evidence="7" id="KW-0406">Ion transport</keyword>
<comment type="subunit">
    <text evidence="2">Homotrimer.</text>
</comment>
<evidence type="ECO:0000256" key="9">
    <source>
        <dbReference type="ARBA" id="ARBA00023136"/>
    </source>
</evidence>
<dbReference type="CDD" id="cd00342">
    <property type="entry name" value="gram_neg_porins"/>
    <property type="match status" value="1"/>
</dbReference>
<accession>A0ABZ0J4V6</accession>
<keyword evidence="14" id="KW-1185">Reference proteome</keyword>
<evidence type="ECO:0000256" key="5">
    <source>
        <dbReference type="ARBA" id="ARBA00022692"/>
    </source>
</evidence>
<dbReference type="InterPro" id="IPR033900">
    <property type="entry name" value="Gram_neg_porin_domain"/>
</dbReference>
<evidence type="ECO:0000256" key="2">
    <source>
        <dbReference type="ARBA" id="ARBA00011233"/>
    </source>
</evidence>
<keyword evidence="5" id="KW-0812">Transmembrane</keyword>
<dbReference type="EMBL" id="CP136921">
    <property type="protein sequence ID" value="WOO32724.1"/>
    <property type="molecule type" value="Genomic_DNA"/>
</dbReference>
<protein>
    <submittedName>
        <fullName evidence="13">Porin</fullName>
    </submittedName>
</protein>
<evidence type="ECO:0000256" key="10">
    <source>
        <dbReference type="ARBA" id="ARBA00023237"/>
    </source>
</evidence>
<evidence type="ECO:0000256" key="8">
    <source>
        <dbReference type="ARBA" id="ARBA00023114"/>
    </source>
</evidence>
<feature type="chain" id="PRO_5047471089" evidence="11">
    <location>
        <begin position="34"/>
        <end position="368"/>
    </location>
</feature>
<dbReference type="InterPro" id="IPR050298">
    <property type="entry name" value="Gram-neg_bact_OMP"/>
</dbReference>
<dbReference type="InterPro" id="IPR023614">
    <property type="entry name" value="Porin_dom_sf"/>
</dbReference>
<feature type="signal peptide" evidence="11">
    <location>
        <begin position="1"/>
        <end position="33"/>
    </location>
</feature>
<dbReference type="Gene3D" id="2.40.160.10">
    <property type="entry name" value="Porin"/>
    <property type="match status" value="1"/>
</dbReference>
<keyword evidence="9" id="KW-0472">Membrane</keyword>
<evidence type="ECO:0000256" key="6">
    <source>
        <dbReference type="ARBA" id="ARBA00022729"/>
    </source>
</evidence>
<name>A0ABZ0J4V6_9BURK</name>
<sequence length="368" mass="38811">MPTLIQAAPMRSQFFLPAALATLCALVADGALAQSSVRLYGIVDLSVRQANGLNGFAPSDTSATVMSSGLNNTSRWGLRIQEDLGGGLSAQAQLESGINAKTGAPASSTMYFDRQSWVGLGSPWGLVSLGRQTTLLADAVSPIDPLGMRLPSFNPSINTAALSQHQLGVGFGASGSNTGSYRLNNSIKYKGEFSGVSVRLMHSLGEVATNSNAANSTGVGLGYKLGKLQLSAAHQSFRNNDDTLGLRGYVVGAAYQLEGGIRIAGIFARSKAETSATARAKLRTLGLGTTVPAGAHVDLTLAHYRVARERSARVDDGYGRTVAFAEYKLSKRSVAYLEMDHTRWQGDFQGAANKQKATGFSVGMRHNF</sequence>
<evidence type="ECO:0000256" key="11">
    <source>
        <dbReference type="SAM" id="SignalP"/>
    </source>
</evidence>
<dbReference type="PANTHER" id="PTHR34501:SF9">
    <property type="entry name" value="MAJOR OUTER MEMBRANE PROTEIN P.IA"/>
    <property type="match status" value="1"/>
</dbReference>
<keyword evidence="6 11" id="KW-0732">Signal</keyword>
<dbReference type="SUPFAM" id="SSF56935">
    <property type="entry name" value="Porins"/>
    <property type="match status" value="1"/>
</dbReference>
<gene>
    <name evidence="13" type="ORF">P4826_00920</name>
</gene>
<comment type="subcellular location">
    <subcellularLocation>
        <location evidence="1">Cell outer membrane</location>
        <topology evidence="1">Multi-pass membrane protein</topology>
    </subcellularLocation>
</comment>
<feature type="domain" description="Porin" evidence="12">
    <location>
        <begin position="21"/>
        <end position="343"/>
    </location>
</feature>
<dbReference type="RefSeq" id="WP_317702144.1">
    <property type="nucleotide sequence ID" value="NZ_CP136921.1"/>
</dbReference>
<dbReference type="PANTHER" id="PTHR34501">
    <property type="entry name" value="PROTEIN YDDL-RELATED"/>
    <property type="match status" value="1"/>
</dbReference>
<evidence type="ECO:0000256" key="1">
    <source>
        <dbReference type="ARBA" id="ARBA00004571"/>
    </source>
</evidence>
<evidence type="ECO:0000256" key="7">
    <source>
        <dbReference type="ARBA" id="ARBA00023065"/>
    </source>
</evidence>
<proteinExistence type="predicted"/>
<reference evidence="13 14" key="1">
    <citation type="submission" date="2023-03" db="EMBL/GenBank/DDBJ databases">
        <title>Diaphorobacter basophil sp. nov., isolated from a sewage-treatment plant.</title>
        <authorList>
            <person name="Yang K."/>
        </authorList>
    </citation>
    <scope>NUCLEOTIDE SEQUENCE [LARGE SCALE GENOMIC DNA]</scope>
    <source>
        <strain evidence="13 14">Y-1</strain>
    </source>
</reference>
<keyword evidence="3" id="KW-0813">Transport</keyword>
<dbReference type="Pfam" id="PF13609">
    <property type="entry name" value="Porin_4"/>
    <property type="match status" value="1"/>
</dbReference>
<evidence type="ECO:0000256" key="3">
    <source>
        <dbReference type="ARBA" id="ARBA00022448"/>
    </source>
</evidence>
<evidence type="ECO:0000256" key="4">
    <source>
        <dbReference type="ARBA" id="ARBA00022452"/>
    </source>
</evidence>
<organism evidence="13 14">
    <name type="scientific">Diaphorobacter limosus</name>
    <dbReference type="NCBI Taxonomy" id="3036128"/>
    <lineage>
        <taxon>Bacteria</taxon>
        <taxon>Pseudomonadati</taxon>
        <taxon>Pseudomonadota</taxon>
        <taxon>Betaproteobacteria</taxon>
        <taxon>Burkholderiales</taxon>
        <taxon>Comamonadaceae</taxon>
        <taxon>Diaphorobacter</taxon>
    </lineage>
</organism>
<keyword evidence="10" id="KW-0998">Cell outer membrane</keyword>
<evidence type="ECO:0000313" key="13">
    <source>
        <dbReference type="EMBL" id="WOO32724.1"/>
    </source>
</evidence>
<evidence type="ECO:0000259" key="12">
    <source>
        <dbReference type="Pfam" id="PF13609"/>
    </source>
</evidence>
<keyword evidence="8" id="KW-0626">Porin</keyword>
<evidence type="ECO:0000313" key="14">
    <source>
        <dbReference type="Proteomes" id="UP001303211"/>
    </source>
</evidence>
<keyword evidence="4" id="KW-1134">Transmembrane beta strand</keyword>
<dbReference type="Proteomes" id="UP001303211">
    <property type="component" value="Chromosome"/>
</dbReference>